<evidence type="ECO:0000313" key="1">
    <source>
        <dbReference type="Proteomes" id="UP000095286"/>
    </source>
</evidence>
<protein>
    <submittedName>
        <fullName evidence="2">G protein-coupled receptor</fullName>
    </submittedName>
</protein>
<proteinExistence type="predicted"/>
<reference evidence="2" key="1">
    <citation type="submission" date="2016-11" db="UniProtKB">
        <authorList>
            <consortium name="WormBaseParasite"/>
        </authorList>
    </citation>
    <scope>IDENTIFICATION</scope>
    <source>
        <strain evidence="2">KR3021</strain>
    </source>
</reference>
<accession>A0AC35U9X6</accession>
<name>A0AC35U9X6_9BILA</name>
<evidence type="ECO:0000313" key="2">
    <source>
        <dbReference type="WBParaSite" id="RSKR_0000883475.1"/>
    </source>
</evidence>
<sequence length="116" mass="12869">MKEYESSMASLTRRMNIEFNRILLVQCGSPLIVGGPLIVYIASLATAPYWTWNSGGTVIVAMLSATPIINSLAFLMFSSKNSTILRRRVIRFLNLFISSKSQIIMIKPAEPRTVGS</sequence>
<dbReference type="Proteomes" id="UP000095286">
    <property type="component" value="Unplaced"/>
</dbReference>
<dbReference type="WBParaSite" id="RSKR_0000883475.1">
    <property type="protein sequence ID" value="RSKR_0000883475.1"/>
    <property type="gene ID" value="RSKR_0000883475"/>
</dbReference>
<organism evidence="1 2">
    <name type="scientific">Rhabditophanes sp. KR3021</name>
    <dbReference type="NCBI Taxonomy" id="114890"/>
    <lineage>
        <taxon>Eukaryota</taxon>
        <taxon>Metazoa</taxon>
        <taxon>Ecdysozoa</taxon>
        <taxon>Nematoda</taxon>
        <taxon>Chromadorea</taxon>
        <taxon>Rhabditida</taxon>
        <taxon>Tylenchina</taxon>
        <taxon>Panagrolaimomorpha</taxon>
        <taxon>Strongyloidoidea</taxon>
        <taxon>Alloionematidae</taxon>
        <taxon>Rhabditophanes</taxon>
    </lineage>
</organism>